<feature type="compositionally biased region" description="Basic and acidic residues" evidence="12">
    <location>
        <begin position="1598"/>
        <end position="1633"/>
    </location>
</feature>
<dbReference type="Pfam" id="PF13907">
    <property type="entry name" value="CHD1-like_C"/>
    <property type="match status" value="1"/>
</dbReference>
<dbReference type="PROSITE" id="PS50013">
    <property type="entry name" value="CHROMO_2"/>
    <property type="match status" value="2"/>
</dbReference>
<dbReference type="GO" id="GO:0003682">
    <property type="term" value="F:chromatin binding"/>
    <property type="evidence" value="ECO:0007669"/>
    <property type="project" value="TreeGrafter"/>
</dbReference>
<keyword evidence="6" id="KW-0156">Chromatin regulator</keyword>
<gene>
    <name evidence="17" type="ORF">LTLLF_159720</name>
</gene>
<evidence type="ECO:0000256" key="1">
    <source>
        <dbReference type="ARBA" id="ARBA00004123"/>
    </source>
</evidence>
<dbReference type="GO" id="GO:0016887">
    <property type="term" value="F:ATP hydrolysis activity"/>
    <property type="evidence" value="ECO:0007669"/>
    <property type="project" value="TreeGrafter"/>
</dbReference>
<dbReference type="CDD" id="cd18054">
    <property type="entry name" value="DEXHc_CHD2"/>
    <property type="match status" value="1"/>
</dbReference>
<feature type="compositionally biased region" description="Basic and acidic residues" evidence="12">
    <location>
        <begin position="1767"/>
        <end position="1776"/>
    </location>
</feature>
<feature type="signal peptide" evidence="13">
    <location>
        <begin position="1"/>
        <end position="20"/>
    </location>
</feature>
<comment type="subcellular location">
    <subcellularLocation>
        <location evidence="1">Nucleus</location>
    </subcellularLocation>
</comment>
<keyword evidence="9" id="KW-0804">Transcription</keyword>
<keyword evidence="10" id="KW-0539">Nucleus</keyword>
<evidence type="ECO:0000256" key="6">
    <source>
        <dbReference type="ARBA" id="ARBA00022853"/>
    </source>
</evidence>
<accession>A0A8J6KS94</accession>
<evidence type="ECO:0000256" key="4">
    <source>
        <dbReference type="ARBA" id="ARBA00022801"/>
    </source>
</evidence>
<evidence type="ECO:0000256" key="8">
    <source>
        <dbReference type="ARBA" id="ARBA00023125"/>
    </source>
</evidence>
<keyword evidence="3" id="KW-0547">Nucleotide-binding</keyword>
<evidence type="ECO:0000313" key="18">
    <source>
        <dbReference type="Proteomes" id="UP000710432"/>
    </source>
</evidence>
<dbReference type="FunFam" id="2.40.50.40:FF:000008">
    <property type="entry name" value="Chromodomain-helicase-DNA-binding protein 2 isoform 1"/>
    <property type="match status" value="1"/>
</dbReference>
<feature type="region of interest" description="Disordered" evidence="12">
    <location>
        <begin position="1232"/>
        <end position="1326"/>
    </location>
</feature>
<proteinExistence type="predicted"/>
<dbReference type="InterPro" id="IPR025260">
    <property type="entry name" value="CHD1-like_C"/>
</dbReference>
<feature type="chain" id="PRO_5035282010" evidence="13">
    <location>
        <begin position="21"/>
        <end position="2030"/>
    </location>
</feature>
<evidence type="ECO:0000313" key="17">
    <source>
        <dbReference type="EMBL" id="KAH0509061.1"/>
    </source>
</evidence>
<feature type="compositionally biased region" description="Basic and acidic residues" evidence="12">
    <location>
        <begin position="1239"/>
        <end position="1267"/>
    </location>
</feature>
<dbReference type="SUPFAM" id="SSF54160">
    <property type="entry name" value="Chromo domain-like"/>
    <property type="match status" value="2"/>
</dbReference>
<feature type="compositionally biased region" description="Basic and acidic residues" evidence="12">
    <location>
        <begin position="1997"/>
        <end position="2016"/>
    </location>
</feature>
<dbReference type="CDD" id="cd18661">
    <property type="entry name" value="CD2_tandem_CHD1-2_like"/>
    <property type="match status" value="1"/>
</dbReference>
<feature type="region of interest" description="Disordered" evidence="12">
    <location>
        <begin position="67"/>
        <end position="91"/>
    </location>
</feature>
<dbReference type="InterPro" id="IPR001650">
    <property type="entry name" value="Helicase_C-like"/>
</dbReference>
<feature type="domain" description="Chromo" evidence="14">
    <location>
        <begin position="595"/>
        <end position="658"/>
    </location>
</feature>
<dbReference type="PANTHER" id="PTHR45623:SF19">
    <property type="entry name" value="CHROMODOMAIN-HELICASE-DNA-BINDING PROTEIN 2"/>
    <property type="match status" value="1"/>
</dbReference>
<feature type="region of interest" description="Disordered" evidence="12">
    <location>
        <begin position="1757"/>
        <end position="1840"/>
    </location>
</feature>
<dbReference type="Gene3D" id="3.40.50.10810">
    <property type="entry name" value="Tandem AAA-ATPase domain"/>
    <property type="match status" value="1"/>
</dbReference>
<feature type="compositionally biased region" description="Basic residues" evidence="12">
    <location>
        <begin position="392"/>
        <end position="421"/>
    </location>
</feature>
<dbReference type="CDD" id="cd18793">
    <property type="entry name" value="SF2_C_SNF"/>
    <property type="match status" value="1"/>
</dbReference>
<evidence type="ECO:0000256" key="2">
    <source>
        <dbReference type="ARBA" id="ARBA00022737"/>
    </source>
</evidence>
<dbReference type="GO" id="GO:0140658">
    <property type="term" value="F:ATP-dependent chromatin remodeler activity"/>
    <property type="evidence" value="ECO:0007669"/>
    <property type="project" value="TreeGrafter"/>
</dbReference>
<feature type="compositionally biased region" description="Low complexity" evidence="12">
    <location>
        <begin position="243"/>
        <end position="292"/>
    </location>
</feature>
<keyword evidence="4" id="KW-0378">Hydrolase</keyword>
<dbReference type="InterPro" id="IPR027417">
    <property type="entry name" value="P-loop_NTPase"/>
</dbReference>
<dbReference type="InterPro" id="IPR049730">
    <property type="entry name" value="SNF2/RAD54-like_C"/>
</dbReference>
<dbReference type="InterPro" id="IPR040793">
    <property type="entry name" value="CDH1_2_SANT_HL1"/>
</dbReference>
<dbReference type="FunFam" id="2.40.50.40:FF:000014">
    <property type="entry name" value="Chromodomain-helicase-DNA-binding protein 2 isoform 1"/>
    <property type="match status" value="1"/>
</dbReference>
<feature type="domain" description="Helicase ATP-binding" evidence="15">
    <location>
        <begin position="698"/>
        <end position="868"/>
    </location>
</feature>
<evidence type="ECO:0000259" key="15">
    <source>
        <dbReference type="PROSITE" id="PS51192"/>
    </source>
</evidence>
<dbReference type="Gene3D" id="1.10.10.60">
    <property type="entry name" value="Homeodomain-like"/>
    <property type="match status" value="1"/>
</dbReference>
<keyword evidence="13" id="KW-0732">Signal</keyword>
<feature type="domain" description="Helicase C-terminal" evidence="16">
    <location>
        <begin position="997"/>
        <end position="1148"/>
    </location>
</feature>
<evidence type="ECO:0000259" key="14">
    <source>
        <dbReference type="PROSITE" id="PS50013"/>
    </source>
</evidence>
<dbReference type="Gene3D" id="6.10.140.1440">
    <property type="match status" value="1"/>
</dbReference>
<dbReference type="InterPro" id="IPR014001">
    <property type="entry name" value="Helicase_ATP-bd"/>
</dbReference>
<dbReference type="InterPro" id="IPR016197">
    <property type="entry name" value="Chromo-like_dom_sf"/>
</dbReference>
<organism evidence="17 18">
    <name type="scientific">Microtus ochrogaster</name>
    <name type="common">Prairie vole</name>
    <dbReference type="NCBI Taxonomy" id="79684"/>
    <lineage>
        <taxon>Eukaryota</taxon>
        <taxon>Metazoa</taxon>
        <taxon>Chordata</taxon>
        <taxon>Craniata</taxon>
        <taxon>Vertebrata</taxon>
        <taxon>Euteleostomi</taxon>
        <taxon>Mammalia</taxon>
        <taxon>Eutheria</taxon>
        <taxon>Euarchontoglires</taxon>
        <taxon>Glires</taxon>
        <taxon>Rodentia</taxon>
        <taxon>Myomorpha</taxon>
        <taxon>Muroidea</taxon>
        <taxon>Cricetidae</taxon>
        <taxon>Arvicolinae</taxon>
        <taxon>Microtus</taxon>
    </lineage>
</organism>
<dbReference type="Pfam" id="PF18375">
    <property type="entry name" value="CDH1_2_SANT_HL1"/>
    <property type="match status" value="1"/>
</dbReference>
<feature type="compositionally biased region" description="Basic and acidic residues" evidence="12">
    <location>
        <begin position="1900"/>
        <end position="1922"/>
    </location>
</feature>
<feature type="compositionally biased region" description="Polar residues" evidence="12">
    <location>
        <begin position="1786"/>
        <end position="1803"/>
    </location>
</feature>
<dbReference type="FunFam" id="3.40.50.10810:FF:000007">
    <property type="entry name" value="Chromodomain-helicase-DNA-binding protein 2 isoform 1"/>
    <property type="match status" value="1"/>
</dbReference>
<dbReference type="EMBL" id="JAATJU010023000">
    <property type="protein sequence ID" value="KAH0509061.1"/>
    <property type="molecule type" value="Genomic_DNA"/>
</dbReference>
<feature type="domain" description="Chromo" evidence="14">
    <location>
        <begin position="478"/>
        <end position="570"/>
    </location>
</feature>
<feature type="compositionally biased region" description="Basic and acidic residues" evidence="12">
    <location>
        <begin position="1962"/>
        <end position="1974"/>
    </location>
</feature>
<feature type="region of interest" description="Disordered" evidence="12">
    <location>
        <begin position="1531"/>
        <end position="1664"/>
    </location>
</feature>
<evidence type="ECO:0000256" key="7">
    <source>
        <dbReference type="ARBA" id="ARBA00023015"/>
    </source>
</evidence>
<dbReference type="SMART" id="SM00298">
    <property type="entry name" value="CHROMO"/>
    <property type="match status" value="2"/>
</dbReference>
<dbReference type="PROSITE" id="PS51192">
    <property type="entry name" value="HELICASE_ATP_BIND_1"/>
    <property type="match status" value="1"/>
</dbReference>
<comment type="catalytic activity">
    <reaction evidence="11">
        <text>ATP + H2O = ADP + phosphate + H(+)</text>
        <dbReference type="Rhea" id="RHEA:13065"/>
        <dbReference type="ChEBI" id="CHEBI:15377"/>
        <dbReference type="ChEBI" id="CHEBI:15378"/>
        <dbReference type="ChEBI" id="CHEBI:30616"/>
        <dbReference type="ChEBI" id="CHEBI:43474"/>
        <dbReference type="ChEBI" id="CHEBI:456216"/>
    </reaction>
</comment>
<evidence type="ECO:0000256" key="9">
    <source>
        <dbReference type="ARBA" id="ARBA00023163"/>
    </source>
</evidence>
<dbReference type="GO" id="GO:0042393">
    <property type="term" value="F:histone binding"/>
    <property type="evidence" value="ECO:0007669"/>
    <property type="project" value="TreeGrafter"/>
</dbReference>
<dbReference type="FunFam" id="1.10.10.60:FF:000106">
    <property type="entry name" value="Chromodomain-helicase-DNA-binding protein 2 isoform 1"/>
    <property type="match status" value="1"/>
</dbReference>
<evidence type="ECO:0000256" key="11">
    <source>
        <dbReference type="ARBA" id="ARBA00049360"/>
    </source>
</evidence>
<dbReference type="Proteomes" id="UP000710432">
    <property type="component" value="Unassembled WGS sequence"/>
</dbReference>
<evidence type="ECO:0000256" key="12">
    <source>
        <dbReference type="SAM" id="MobiDB-lite"/>
    </source>
</evidence>
<dbReference type="Gene3D" id="2.40.50.40">
    <property type="match status" value="2"/>
</dbReference>
<keyword evidence="5" id="KW-0067">ATP-binding</keyword>
<dbReference type="InterPro" id="IPR023779">
    <property type="entry name" value="Chromodomain_CS"/>
</dbReference>
<evidence type="ECO:0000256" key="3">
    <source>
        <dbReference type="ARBA" id="ARBA00022741"/>
    </source>
</evidence>
<name>A0A8J6KS94_MICOH</name>
<keyword evidence="8" id="KW-0238">DNA-binding</keyword>
<feature type="compositionally biased region" description="Basic and acidic residues" evidence="12">
    <location>
        <begin position="1549"/>
        <end position="1573"/>
    </location>
</feature>
<dbReference type="CDD" id="cd18666">
    <property type="entry name" value="CD1_tandem_CHD1-2_like"/>
    <property type="match status" value="1"/>
</dbReference>
<feature type="compositionally biased region" description="Basic and acidic residues" evidence="12">
    <location>
        <begin position="332"/>
        <end position="345"/>
    </location>
</feature>
<keyword evidence="2" id="KW-0677">Repeat</keyword>
<evidence type="ECO:0000256" key="10">
    <source>
        <dbReference type="ARBA" id="ARBA00023242"/>
    </source>
</evidence>
<dbReference type="GO" id="GO:0034728">
    <property type="term" value="P:nucleosome organization"/>
    <property type="evidence" value="ECO:0007669"/>
    <property type="project" value="TreeGrafter"/>
</dbReference>
<dbReference type="InterPro" id="IPR023780">
    <property type="entry name" value="Chromo_domain"/>
</dbReference>
<dbReference type="InterPro" id="IPR000330">
    <property type="entry name" value="SNF2_N"/>
</dbReference>
<protein>
    <submittedName>
        <fullName evidence="17">Chromodomain-helicase-DNA-binding protein 2</fullName>
    </submittedName>
</protein>
<feature type="region of interest" description="Disordered" evidence="12">
    <location>
        <begin position="1882"/>
        <end position="2030"/>
    </location>
</feature>
<feature type="compositionally biased region" description="Basic and acidic residues" evidence="12">
    <location>
        <begin position="363"/>
        <end position="372"/>
    </location>
</feature>
<dbReference type="Pfam" id="PF00271">
    <property type="entry name" value="Helicase_C"/>
    <property type="match status" value="1"/>
</dbReference>
<dbReference type="PANTHER" id="PTHR45623">
    <property type="entry name" value="CHROMODOMAIN-HELICASE-DNA-BINDING PROTEIN 3-RELATED-RELATED"/>
    <property type="match status" value="1"/>
</dbReference>
<dbReference type="Pfam" id="PF00176">
    <property type="entry name" value="SNF2-rel_dom"/>
    <property type="match status" value="1"/>
</dbReference>
<dbReference type="Pfam" id="PF00385">
    <property type="entry name" value="Chromo"/>
    <property type="match status" value="2"/>
</dbReference>
<dbReference type="Gene3D" id="3.40.50.300">
    <property type="entry name" value="P-loop containing nucleotide triphosphate hydrolases"/>
    <property type="match status" value="1"/>
</dbReference>
<dbReference type="InterPro" id="IPR000953">
    <property type="entry name" value="Chromo/chromo_shadow_dom"/>
</dbReference>
<keyword evidence="7" id="KW-0805">Transcription regulation</keyword>
<dbReference type="SMART" id="SM01176">
    <property type="entry name" value="DUF4208"/>
    <property type="match status" value="1"/>
</dbReference>
<dbReference type="PROSITE" id="PS51194">
    <property type="entry name" value="HELICASE_CTER"/>
    <property type="match status" value="1"/>
</dbReference>
<evidence type="ECO:0000256" key="13">
    <source>
        <dbReference type="SAM" id="SignalP"/>
    </source>
</evidence>
<feature type="region of interest" description="Disordered" evidence="12">
    <location>
        <begin position="162"/>
        <end position="214"/>
    </location>
</feature>
<feature type="compositionally biased region" description="Basic and acidic residues" evidence="12">
    <location>
        <begin position="298"/>
        <end position="318"/>
    </location>
</feature>
<reference evidence="17" key="1">
    <citation type="submission" date="2020-03" db="EMBL/GenBank/DDBJ databases">
        <title>Studies in the Genomics of Life Span.</title>
        <authorList>
            <person name="Glass D."/>
        </authorList>
    </citation>
    <scope>NUCLEOTIDE SEQUENCE</scope>
    <source>
        <strain evidence="17">LTLLF</strain>
        <tissue evidence="17">Muscle</tissue>
    </source>
</reference>
<dbReference type="SMART" id="SM00487">
    <property type="entry name" value="DEXDc"/>
    <property type="match status" value="1"/>
</dbReference>
<sequence>MAAAGWWWRACALGVPGLQAGGWGRGASWNAAELLPPPQPPPQRRGHVEKHDVLEGGREGLRVARRFSTRSPGCSRREPKPPGQWSDPRVPSAQPAVLRAVLRGCGERAAAAPRSPCLLGADRHTALHCVLAKQQEVAVPSSKAGRRWRRVLIGCLRAWQQQGQRRAAGQSPPSDVSRAGRENAVTRGLVRRSTASCPGPGSGGGGSEEGNFGRDFPLKENSLLRHRKELHFRLTYISHSASEEASGSDSGSQSESEQGSDPGSGHGSESNSSSESSESQSESESESAGSKSQPVLPEAKEKPASKKERIADVKKMWEEYPDVYGVRRSNRSRQEPSRFNIKEEASSGSESGSPKRRGQRQLKKQEKWKQDPSEDEHEQGTSAESEQEQKKGKARRPVPRRTVPKPQVKKQPKTQRGKRKKQESSDDDEDDDEAPKRQTRRRAAKNVSYKEDDDFETDSDDLIEMTGEGIDEQQDNSETIEKVLDSRLGKKGATGASTTVYAVEANGDPSEAFEPEREEGEIQYLIKWKGWSYIHSTWESEESLQQQKVKGLKKLENFKKKEDEIKQWLGKVSPEDVEYFNCQQELASELNKQYQIVERVIAHSRKPVPSNEPEYLCKWMGLPYSECSWEDEALIGKKFQNCIDSFHSRNNSKTIPTRECKALKQRPRFVALKKQPAYLGGENLELRDYQLEGLNWLAHSWCKSNSVILADEMGLGKTIQTISFLSYLFHQHQLYGPFLIVVPLSTLTSWQREFEIWAPEINVVVYIGDLMSRNTIREYEWIHSQTKSLKFNALITTYEILLKDKTVLGSINWAFLGVDEAHRLKNDDSLLYKTLIDFKSSHRLLITGTPLQNSLKELWSLLHFIMPEKFEFWEDFEEDHGKGRENGYQSLHKVLEPFLLRRVKKDVEKSLPAKVEQILRVEMSALQKQYYKWILTRNYKALAKGTRGSTSGFLNIVMELKKCCNHCYLIKAPEENERENGQEVLQSLIRSSGKLILLDKLLTRLRERGNRVLIFSQMVRMLDILAEYLTIKHYPFQRLDGSIKGEIRKQALDHFNADGSEDFCFLLSTRAGGLGINLASADTVVIFDSDWNPQNDLQAQARAHRIGQKKQVNIYRLVTKGTVEEEIIERAKKKMVLDHLVIQRMDTTGRTVLENNSGRSNSNPFNKEELTAILKFGAEDLFKEIEGEESEPQEMDIDEILRLAETRENEVSTSATDELLSQFKVANFATMEDEEELEERPHKDWDEIIPEEQRKKVEEEERQKELEEIYMLPRIRSSTKKAQTNDSDSDTESKRQAQRSSASESETDDSDDDKKPKRRGRPRSVRKDLVEGFTDAEIRRFIKAYKKFGLPLERLECIARDAELVDKSVADLKRLGDLIHNSCVSAMQEYEEQLKENASEGKGPGKRRGPTIKISGVQVNVKSIIQHEEEFEMLHKSIPVDPEEKKKYCLTCRVKAAHFDVEWGVEDDSRLLLGIYEHGYGNWELIKTDPELKLTDKILPVETDKKPQGKQLQTRVDYLLKLLRKGLEKKGTVTSGEETKLKKRKPRVKKENKAPRQKDEHGLELSSPRHSDNPSEEGEVKDDGLEKSPMKKKQKKKENKENKEKPVSSRKDREGDKERKKSKDKKEKVKGGDAKSSCKSKRSQGPVHITAGSEPIPIGEDEDDDLDQETFSICKERMRPVKKALKQLDKPDKGLNVQEQLEHTRNCLLKIGDRIAECLKAYSDQEHIKLWRRNLWIFVSKFTEFDARKLHKLYKMAHKKRSQEEEEQKKKDDTLGGKKPFRPEASGSSRDSLMSQSHTSHNLHPQKPHLPASHGPQMHGHPRDNYSHPNKRHFSNADRGDWQRERKFNYGGGNNAPWGCDRHHQYEQQHWYKDHHYGDRRHMDAHRSGSYRPNNMSRKRPYEQYSSDRDHRGHRDYYDRHHHDSKRRRSDDFRPQNYHQQDFRRMSDHRPAMGYHGQGPSDHYRSFHTDKLGEYKQPLPSLHAAASDPRSPPSQKSPHDSKSPLDHRSPLERSLEQKNNPDYNWNVRKT</sequence>
<dbReference type="InterPro" id="IPR038718">
    <property type="entry name" value="SNF2-like_sf"/>
</dbReference>
<dbReference type="Pfam" id="PF23588">
    <property type="entry name" value="HTH_CHD1_Hrp3"/>
    <property type="match status" value="1"/>
</dbReference>
<evidence type="ECO:0000259" key="16">
    <source>
        <dbReference type="PROSITE" id="PS51194"/>
    </source>
</evidence>
<dbReference type="SMART" id="SM00490">
    <property type="entry name" value="HELICc"/>
    <property type="match status" value="1"/>
</dbReference>
<feature type="compositionally biased region" description="Basic and acidic residues" evidence="12">
    <location>
        <begin position="1941"/>
        <end position="1951"/>
    </location>
</feature>
<dbReference type="FunFam" id="3.40.50.300:FF:000130">
    <property type="entry name" value="Chromodomain-helicase-DNA-binding protein 2 isoform 1"/>
    <property type="match status" value="1"/>
</dbReference>
<dbReference type="GO" id="GO:0003677">
    <property type="term" value="F:DNA binding"/>
    <property type="evidence" value="ECO:0007669"/>
    <property type="project" value="UniProtKB-KW"/>
</dbReference>
<dbReference type="GO" id="GO:0000785">
    <property type="term" value="C:chromatin"/>
    <property type="evidence" value="ECO:0007669"/>
    <property type="project" value="TreeGrafter"/>
</dbReference>
<comment type="caution">
    <text evidence="17">The sequence shown here is derived from an EMBL/GenBank/DDBJ whole genome shotgun (WGS) entry which is preliminary data.</text>
</comment>
<dbReference type="GO" id="GO:0005634">
    <property type="term" value="C:nucleus"/>
    <property type="evidence" value="ECO:0007669"/>
    <property type="project" value="UniProtKB-SubCell"/>
</dbReference>
<evidence type="ECO:0000256" key="5">
    <source>
        <dbReference type="ARBA" id="ARBA00022840"/>
    </source>
</evidence>
<dbReference type="GO" id="GO:0005524">
    <property type="term" value="F:ATP binding"/>
    <property type="evidence" value="ECO:0007669"/>
    <property type="project" value="UniProtKB-KW"/>
</dbReference>
<dbReference type="PROSITE" id="PS00598">
    <property type="entry name" value="CHROMO_1"/>
    <property type="match status" value="2"/>
</dbReference>
<dbReference type="SUPFAM" id="SSF52540">
    <property type="entry name" value="P-loop containing nucleoside triphosphate hydrolases"/>
    <property type="match status" value="2"/>
</dbReference>
<feature type="region of interest" description="Disordered" evidence="12">
    <location>
        <begin position="241"/>
        <end position="459"/>
    </location>
</feature>
<dbReference type="InterPro" id="IPR056302">
    <property type="entry name" value="CHD1-2/Hrp3_HTH"/>
</dbReference>